<dbReference type="OrthoDB" id="9780152at2"/>
<evidence type="ECO:0000313" key="6">
    <source>
        <dbReference type="EMBL" id="TKK87381.1"/>
    </source>
</evidence>
<evidence type="ECO:0000256" key="3">
    <source>
        <dbReference type="ARBA" id="ARBA00022840"/>
    </source>
</evidence>
<evidence type="ECO:0000256" key="5">
    <source>
        <dbReference type="HAMAP-Rule" id="MF_02034"/>
    </source>
</evidence>
<dbReference type="SUPFAM" id="SSF55931">
    <property type="entry name" value="Glutamine synthetase/guanido kinase"/>
    <property type="match status" value="1"/>
</dbReference>
<dbReference type="EC" id="6.3.2.2" evidence="5"/>
<keyword evidence="1 5" id="KW-0436">Ligase</keyword>
<dbReference type="Proteomes" id="UP000308705">
    <property type="component" value="Unassembled WGS sequence"/>
</dbReference>
<dbReference type="InterPro" id="IPR006336">
    <property type="entry name" value="GCS2"/>
</dbReference>
<keyword evidence="3 5" id="KW-0067">ATP-binding</keyword>
<dbReference type="InterPro" id="IPR014746">
    <property type="entry name" value="Gln_synth/guanido_kin_cat_dom"/>
</dbReference>
<dbReference type="RefSeq" id="WP_137248217.1">
    <property type="nucleotide sequence ID" value="NZ_SZQA01000016.1"/>
</dbReference>
<gene>
    <name evidence="5" type="primary">egtA</name>
    <name evidence="6" type="ORF">FDA94_17940</name>
</gene>
<sequence length="402" mass="42311">MADVLAYAEGCFTGSPGDQVGVELEFLVHDVSDPALTVPIARTTGALAGLTLPGKSVITFEPGGQVELSAPPGALPSAVAALQEDVDQVRSALAAAGLTLGRSGLDGHRRPLRQLHTPRYDAMAACLGEPYGALMMCSTASIQVNLDFGADPFTRWRRSHLFGPALVAAFANSPGPVPWFGSWLSGRQAVWLALDPSRTAPVADVAQAPKPLAAWNGSGSPSTPGRGHPPADWAAYLQTARLMGVKDPDGSYRQTARGPRFRDFRLTAGRPPTHDDLAYHATTLFPPVRPRGFMEIRYLDALGPVAWPVAVAVSYALIVDDEAAAAAARDALAVAGQWSEAARCGLAAPAFRQAAVTAFRAAAAVLPRWGAPPSLIDQVTDYAVRFVEPGRSPAADLLLETR</sequence>
<dbReference type="UniPathway" id="UPA01014"/>
<comment type="function">
    <text evidence="5">Catalyzes the synthesis of gamma-glutamylcysteine (gamma-GC). This compound is used as substrate for the biosynthesis of the low-molecular thiol compound ergothioneine.</text>
</comment>
<dbReference type="PANTHER" id="PTHR34378">
    <property type="entry name" value="GLUTAMATE--CYSTEINE LIGASE, CHLOROPLASTIC"/>
    <property type="match status" value="1"/>
</dbReference>
<dbReference type="GO" id="GO:0052699">
    <property type="term" value="P:ergothioneine biosynthetic process"/>
    <property type="evidence" value="ECO:0007669"/>
    <property type="project" value="UniProtKB-UniRule"/>
</dbReference>
<dbReference type="HAMAP" id="MF_02034">
    <property type="entry name" value="EgtA"/>
    <property type="match status" value="1"/>
</dbReference>
<comment type="similarity">
    <text evidence="5">Belongs to the glutamate--cysteine ligase type 2 family. EgtA subfamily.</text>
</comment>
<evidence type="ECO:0000256" key="1">
    <source>
        <dbReference type="ARBA" id="ARBA00022598"/>
    </source>
</evidence>
<keyword evidence="7" id="KW-1185">Reference proteome</keyword>
<dbReference type="InterPro" id="IPR035434">
    <property type="entry name" value="GCL_bact_plant"/>
</dbReference>
<dbReference type="EMBL" id="SZQA01000016">
    <property type="protein sequence ID" value="TKK87381.1"/>
    <property type="molecule type" value="Genomic_DNA"/>
</dbReference>
<name>A0A4U3ME74_9ACTN</name>
<proteinExistence type="inferred from homology"/>
<evidence type="ECO:0000256" key="4">
    <source>
        <dbReference type="ARBA" id="ARBA00048819"/>
    </source>
</evidence>
<dbReference type="InterPro" id="IPR017809">
    <property type="entry name" value="EgtA_Actinobacteria"/>
</dbReference>
<comment type="catalytic activity">
    <reaction evidence="4 5">
        <text>L-cysteine + L-glutamate + ATP = gamma-L-glutamyl-L-cysteine + ADP + phosphate + H(+)</text>
        <dbReference type="Rhea" id="RHEA:13285"/>
        <dbReference type="ChEBI" id="CHEBI:15378"/>
        <dbReference type="ChEBI" id="CHEBI:29985"/>
        <dbReference type="ChEBI" id="CHEBI:30616"/>
        <dbReference type="ChEBI" id="CHEBI:35235"/>
        <dbReference type="ChEBI" id="CHEBI:43474"/>
        <dbReference type="ChEBI" id="CHEBI:58173"/>
        <dbReference type="ChEBI" id="CHEBI:456216"/>
        <dbReference type="EC" id="6.3.2.2"/>
    </reaction>
</comment>
<evidence type="ECO:0000256" key="2">
    <source>
        <dbReference type="ARBA" id="ARBA00022741"/>
    </source>
</evidence>
<dbReference type="GO" id="GO:0005524">
    <property type="term" value="F:ATP binding"/>
    <property type="evidence" value="ECO:0007669"/>
    <property type="project" value="UniProtKB-UniRule"/>
</dbReference>
<keyword evidence="2 5" id="KW-0547">Nucleotide-binding</keyword>
<reference evidence="6 7" key="1">
    <citation type="submission" date="2019-04" db="EMBL/GenBank/DDBJ databases">
        <title>Herbidospora sp. NEAU-GS14.nov., a novel actinomycete isolated from soil.</title>
        <authorList>
            <person name="Han L."/>
        </authorList>
    </citation>
    <scope>NUCLEOTIDE SEQUENCE [LARGE SCALE GENOMIC DNA]</scope>
    <source>
        <strain evidence="6 7">NEAU-GS14</strain>
    </source>
</reference>
<dbReference type="AlphaFoldDB" id="A0A4U3ME74"/>
<dbReference type="PANTHER" id="PTHR34378:SF1">
    <property type="entry name" value="GLUTAMATE--CYSTEINE LIGASE, CHLOROPLASTIC"/>
    <property type="match status" value="1"/>
</dbReference>
<accession>A0A4U3ME74</accession>
<comment type="pathway">
    <text evidence="5">Amino-acid biosynthesis; ergothioneine biosynthesis.</text>
</comment>
<evidence type="ECO:0000313" key="7">
    <source>
        <dbReference type="Proteomes" id="UP000308705"/>
    </source>
</evidence>
<organism evidence="6 7">
    <name type="scientific">Herbidospora galbida</name>
    <dbReference type="NCBI Taxonomy" id="2575442"/>
    <lineage>
        <taxon>Bacteria</taxon>
        <taxon>Bacillati</taxon>
        <taxon>Actinomycetota</taxon>
        <taxon>Actinomycetes</taxon>
        <taxon>Streptosporangiales</taxon>
        <taxon>Streptosporangiaceae</taxon>
        <taxon>Herbidospora</taxon>
    </lineage>
</organism>
<protein>
    <recommendedName>
        <fullName evidence="5">Glutamate--cysteine ligase EgtA</fullName>
        <ecNumber evidence="5">6.3.2.2</ecNumber>
    </recommendedName>
    <alternativeName>
        <fullName evidence="5">Gamma-glutamylcysteine synthase</fullName>
        <shortName evidence="5">GCS</shortName>
        <shortName evidence="5">Gamma-ECS</shortName>
    </alternativeName>
</protein>
<dbReference type="GO" id="GO:0004357">
    <property type="term" value="F:glutamate-cysteine ligase activity"/>
    <property type="evidence" value="ECO:0007669"/>
    <property type="project" value="UniProtKB-UniRule"/>
</dbReference>
<dbReference type="Gene3D" id="3.30.590.20">
    <property type="match status" value="1"/>
</dbReference>
<dbReference type="Pfam" id="PF04107">
    <property type="entry name" value="GCS2"/>
    <property type="match status" value="1"/>
</dbReference>
<dbReference type="GO" id="GO:0006750">
    <property type="term" value="P:glutathione biosynthetic process"/>
    <property type="evidence" value="ECO:0007669"/>
    <property type="project" value="InterPro"/>
</dbReference>
<comment type="caution">
    <text evidence="6">The sequence shown here is derived from an EMBL/GenBank/DDBJ whole genome shotgun (WGS) entry which is preliminary data.</text>
</comment>